<keyword evidence="3" id="KW-0863">Zinc-finger</keyword>
<dbReference type="EMBL" id="UZAL01030650">
    <property type="protein sequence ID" value="VDP54867.1"/>
    <property type="molecule type" value="Genomic_DNA"/>
</dbReference>
<dbReference type="PANTHER" id="PTHR46174:SF1">
    <property type="entry name" value="CXXC-TYPE ZINC FINGER PROTEIN 1"/>
    <property type="match status" value="1"/>
</dbReference>
<dbReference type="GO" id="GO:0045893">
    <property type="term" value="P:positive regulation of DNA-templated transcription"/>
    <property type="evidence" value="ECO:0007669"/>
    <property type="project" value="TreeGrafter"/>
</dbReference>
<dbReference type="Gene3D" id="3.30.40.10">
    <property type="entry name" value="Zinc/RING finger domain, C3HC4 (zinc finger)"/>
    <property type="match status" value="1"/>
</dbReference>
<sequence length="989" mass="111862">MVKTSTSDGKHGIRWTGWMQPDDLDFVNDQLTLNEFASLVKLASTLPVILPEYKDLQEFADHITRWRSEVRDLLVNLNKKPFFNNNNNGNNIVDVNDGCIISSIFDINTTTNDNSSLYDPNKIELQLRSVLPSVIKVAEYINVGNAIDIELPELNQLKRKIEKYPNTNASTDITITSKPTLSNLCDLQIQGSHVASAIAYVMNISENVYSSYNFSSHSLLDTVLSIQSRHLLETISTVKLIEERLNEIIQAKPGSLSLNSVKEQLIIAQQLPIQLTTITDVQSICEKAEKYEKQFELFARLLLQNISLSSSSSLNEYNRNTFQQEQCYTEVKQKKEEEANSTVNNDNNQCTMDQEILDKVGLGSVNSTPINWQSYFNTLEDSIQDCVIKFPQNDSIRKLLSDLNKFHEKLSKLFIRPQSTRSLLEILLPRSASALEWLIRLDGDPDIIPDSYRNNFNLDANNCPPTTYKRHTRSPHFQSLTYKSLCKDNVQEFAKISNVSNWEQMYSSTYNRFVEAEVSLMHYLRSTNMRKSRAKNQEKIVYCICRQPGLTSFMLQCELCRDWVHGRCVTLPALKDSETERMRYICPRCECSLRPDLKQVLNFVSELNNLSSCNNDSNHDQTVNSSNNSHHEISLCFHQFPEFVAVQLLCVRAISFIKHIQTSIASNTELKQALSDYEHFSNMTMPSINLIEENISEELMSSPNCNDTSQILINSKKLYLPEKGTSLDLACSSKSSLSFDRRSSNTTIRSMISHSQDYLDIDYAKTQTAGSYLPTGRPRSGNISMPAKSPWKVMNSTMSKFSTTIGNNSLTIIANTTTTVRMIMEMPVNRNPREFIVPDEMRSSSSSRLSNLELQFSSCKQACKSQLSASDNTGCTHSGELKEAEAAEALAGLSASLNSQSSVVLKQDLSLSSVYNRQSYSNFKTDISFGQFGNRRSLSGRIMNQRDTGFSPCSTDRSDSMHCELNFIALVSQNNIYCLYAYVISMGDM</sequence>
<dbReference type="SUPFAM" id="SSF57903">
    <property type="entry name" value="FYVE/PHD zinc finger"/>
    <property type="match status" value="1"/>
</dbReference>
<dbReference type="SMART" id="SM00249">
    <property type="entry name" value="PHD"/>
    <property type="match status" value="1"/>
</dbReference>
<dbReference type="InterPro" id="IPR019787">
    <property type="entry name" value="Znf_PHD-finger"/>
</dbReference>
<evidence type="ECO:0000256" key="2">
    <source>
        <dbReference type="ARBA" id="ARBA00022723"/>
    </source>
</evidence>
<keyword evidence="2" id="KW-0479">Metal-binding</keyword>
<dbReference type="InterPro" id="IPR013083">
    <property type="entry name" value="Znf_RING/FYVE/PHD"/>
</dbReference>
<evidence type="ECO:0000313" key="7">
    <source>
        <dbReference type="Proteomes" id="UP000269396"/>
    </source>
</evidence>
<dbReference type="InterPro" id="IPR037869">
    <property type="entry name" value="Spp1/CFP1"/>
</dbReference>
<keyword evidence="5" id="KW-0539">Nucleus</keyword>
<evidence type="ECO:0000256" key="4">
    <source>
        <dbReference type="ARBA" id="ARBA00022833"/>
    </source>
</evidence>
<dbReference type="Proteomes" id="UP000269396">
    <property type="component" value="Unassembled WGS sequence"/>
</dbReference>
<dbReference type="InterPro" id="IPR011011">
    <property type="entry name" value="Znf_FYVE_PHD"/>
</dbReference>
<evidence type="ECO:0000256" key="1">
    <source>
        <dbReference type="ARBA" id="ARBA00004123"/>
    </source>
</evidence>
<dbReference type="PROSITE" id="PS50016">
    <property type="entry name" value="ZF_PHD_2"/>
    <property type="match status" value="1"/>
</dbReference>
<dbReference type="AlphaFoldDB" id="A0A183P838"/>
<reference evidence="6 7" key="1">
    <citation type="submission" date="2018-11" db="EMBL/GenBank/DDBJ databases">
        <authorList>
            <consortium name="Pathogen Informatics"/>
        </authorList>
    </citation>
    <scope>NUCLEOTIDE SEQUENCE [LARGE SCALE GENOMIC DNA]</scope>
    <source>
        <strain>Denwood</strain>
        <strain evidence="7">Zambia</strain>
    </source>
</reference>
<proteinExistence type="predicted"/>
<evidence type="ECO:0000313" key="6">
    <source>
        <dbReference type="EMBL" id="VDP54867.1"/>
    </source>
</evidence>
<gene>
    <name evidence="6" type="ORF">SMTD_LOCUS10524</name>
</gene>
<dbReference type="InterPro" id="IPR019786">
    <property type="entry name" value="Zinc_finger_PHD-type_CS"/>
</dbReference>
<evidence type="ECO:0000256" key="3">
    <source>
        <dbReference type="ARBA" id="ARBA00022771"/>
    </source>
</evidence>
<dbReference type="InterPro" id="IPR001965">
    <property type="entry name" value="Znf_PHD"/>
</dbReference>
<keyword evidence="7" id="KW-1185">Reference proteome</keyword>
<organism evidence="6 7">
    <name type="scientific">Schistosoma mattheei</name>
    <dbReference type="NCBI Taxonomy" id="31246"/>
    <lineage>
        <taxon>Eukaryota</taxon>
        <taxon>Metazoa</taxon>
        <taxon>Spiralia</taxon>
        <taxon>Lophotrochozoa</taxon>
        <taxon>Platyhelminthes</taxon>
        <taxon>Trematoda</taxon>
        <taxon>Digenea</taxon>
        <taxon>Strigeidida</taxon>
        <taxon>Schistosomatoidea</taxon>
        <taxon>Schistosomatidae</taxon>
        <taxon>Schistosoma</taxon>
    </lineage>
</organism>
<accession>A0A183P838</accession>
<dbReference type="STRING" id="31246.A0A183P838"/>
<dbReference type="GO" id="GO:0048188">
    <property type="term" value="C:Set1C/COMPASS complex"/>
    <property type="evidence" value="ECO:0007669"/>
    <property type="project" value="InterPro"/>
</dbReference>
<dbReference type="PROSITE" id="PS01359">
    <property type="entry name" value="ZF_PHD_1"/>
    <property type="match status" value="1"/>
</dbReference>
<dbReference type="Pfam" id="PF00628">
    <property type="entry name" value="PHD"/>
    <property type="match status" value="1"/>
</dbReference>
<keyword evidence="4" id="KW-0862">Zinc</keyword>
<comment type="subcellular location">
    <subcellularLocation>
        <location evidence="1">Nucleus</location>
    </subcellularLocation>
</comment>
<dbReference type="PANTHER" id="PTHR46174">
    <property type="entry name" value="CXXC-TYPE ZINC FINGER PROTEIN 1"/>
    <property type="match status" value="1"/>
</dbReference>
<name>A0A183P838_9TREM</name>
<protein>
    <submittedName>
        <fullName evidence="6">Uncharacterized protein</fullName>
    </submittedName>
</protein>
<evidence type="ECO:0000256" key="5">
    <source>
        <dbReference type="ARBA" id="ARBA00023242"/>
    </source>
</evidence>
<dbReference type="GO" id="GO:0008270">
    <property type="term" value="F:zinc ion binding"/>
    <property type="evidence" value="ECO:0007669"/>
    <property type="project" value="UniProtKB-KW"/>
</dbReference>